<sequence length="251" mass="26388">MKEFLLILTAVSIWGGVWRFAASQWAKRGHGKVVRNFGGAGGGFIAASIFLMVFLPAPHQDASAKKAEPGATASASVAASAMTVATASAPAAIDSPANSEPEKIEATLDFTPKEYQDRFNKVMRELDLPFRANLKIEPGKGNLDTAQTRLNDHLAIMASVDKKSGKLTGVLMIGEGDGSFESGANVLMIGTASMIAAVPNGTTKTVGPEVLKLMREFETGSDKPSSRILNGVRLSHTRTPGVATMFAAEPA</sequence>
<gene>
    <name evidence="2" type="ORF">I6K02_27150</name>
</gene>
<accession>A0A892IEM2</accession>
<reference evidence="2 3" key="1">
    <citation type="submission" date="2021-02" db="EMBL/GenBank/DDBJ databases">
        <title>FDA dAtabase for Regulatory Grade micrObial Sequences (FDA-ARGOS): Supporting development and validation of Infectious Disease Dx tests.</title>
        <authorList>
            <person name="Minogue T."/>
            <person name="Wolcott M."/>
            <person name="Wasieloski L."/>
            <person name="Aguilar W."/>
            <person name="Moore D."/>
            <person name="Jaissle J."/>
            <person name="Tallon L."/>
            <person name="Sadzewicz L."/>
            <person name="Zhao X."/>
            <person name="Boylan J."/>
            <person name="Ott S."/>
            <person name="Bowen H."/>
            <person name="Vavikolanu K."/>
            <person name="Mehta A."/>
            <person name="Aluvathingal J."/>
            <person name="Nadendla S."/>
            <person name="Yan Y."/>
            <person name="Sichtig H."/>
        </authorList>
    </citation>
    <scope>NUCLEOTIDE SEQUENCE [LARGE SCALE GENOMIC DNA]</scope>
    <source>
        <strain evidence="2 3">FDAARGOS_1272</strain>
    </source>
</reference>
<dbReference type="AlphaFoldDB" id="A0A892IEM2"/>
<keyword evidence="1" id="KW-0472">Membrane</keyword>
<dbReference type="EMBL" id="CP069484">
    <property type="protein sequence ID" value="QRO81436.1"/>
    <property type="molecule type" value="Genomic_DNA"/>
</dbReference>
<keyword evidence="1" id="KW-0812">Transmembrane</keyword>
<dbReference type="Proteomes" id="UP000625568">
    <property type="component" value="Chromosome 3"/>
</dbReference>
<keyword evidence="1" id="KW-1133">Transmembrane helix</keyword>
<evidence type="ECO:0000313" key="3">
    <source>
        <dbReference type="Proteomes" id="UP000625568"/>
    </source>
</evidence>
<dbReference type="RefSeq" id="WP_123806780.1">
    <property type="nucleotide sequence ID" value="NZ_CABVPR010000077.1"/>
</dbReference>
<organism evidence="2 3">
    <name type="scientific">Burkholderia dolosa</name>
    <dbReference type="NCBI Taxonomy" id="152500"/>
    <lineage>
        <taxon>Bacteria</taxon>
        <taxon>Pseudomonadati</taxon>
        <taxon>Pseudomonadota</taxon>
        <taxon>Betaproteobacteria</taxon>
        <taxon>Burkholderiales</taxon>
        <taxon>Burkholderiaceae</taxon>
        <taxon>Burkholderia</taxon>
        <taxon>Burkholderia cepacia complex</taxon>
    </lineage>
</organism>
<proteinExistence type="predicted"/>
<feature type="transmembrane region" description="Helical" evidence="1">
    <location>
        <begin position="37"/>
        <end position="57"/>
    </location>
</feature>
<keyword evidence="3" id="KW-1185">Reference proteome</keyword>
<dbReference type="GeneID" id="93131150"/>
<protein>
    <submittedName>
        <fullName evidence="2">Uncharacterized protein</fullName>
    </submittedName>
</protein>
<evidence type="ECO:0000256" key="1">
    <source>
        <dbReference type="SAM" id="Phobius"/>
    </source>
</evidence>
<name>A0A892IEM2_9BURK</name>
<evidence type="ECO:0000313" key="2">
    <source>
        <dbReference type="EMBL" id="QRO81436.1"/>
    </source>
</evidence>